<dbReference type="PANTHER" id="PTHR33064:SF37">
    <property type="entry name" value="RIBONUCLEASE H"/>
    <property type="match status" value="1"/>
</dbReference>
<keyword evidence="6" id="KW-0255">Endonuclease</keyword>
<dbReference type="Proteomes" id="UP000765509">
    <property type="component" value="Unassembled WGS sequence"/>
</dbReference>
<comment type="caution">
    <text evidence="10">The sequence shown here is derived from an EMBL/GenBank/DDBJ whole genome shotgun (WGS) entry which is preliminary data.</text>
</comment>
<dbReference type="GO" id="GO:0004190">
    <property type="term" value="F:aspartic-type endopeptidase activity"/>
    <property type="evidence" value="ECO:0007669"/>
    <property type="project" value="UniProtKB-KW"/>
</dbReference>
<keyword evidence="1" id="KW-0645">Protease</keyword>
<evidence type="ECO:0000313" key="10">
    <source>
        <dbReference type="EMBL" id="MBW0573242.1"/>
    </source>
</evidence>
<keyword evidence="8" id="KW-0695">RNA-directed DNA polymerase</keyword>
<dbReference type="InterPro" id="IPR000477">
    <property type="entry name" value="RT_dom"/>
</dbReference>
<dbReference type="GO" id="GO:0006508">
    <property type="term" value="P:proteolysis"/>
    <property type="evidence" value="ECO:0007669"/>
    <property type="project" value="UniProtKB-KW"/>
</dbReference>
<dbReference type="InterPro" id="IPR041373">
    <property type="entry name" value="RT_RNaseH"/>
</dbReference>
<evidence type="ECO:0000256" key="5">
    <source>
        <dbReference type="ARBA" id="ARBA00022750"/>
    </source>
</evidence>
<evidence type="ECO:0000256" key="2">
    <source>
        <dbReference type="ARBA" id="ARBA00022679"/>
    </source>
</evidence>
<reference evidence="10" key="1">
    <citation type="submission" date="2021-03" db="EMBL/GenBank/DDBJ databases">
        <title>Draft genome sequence of rust myrtle Austropuccinia psidii MF-1, a brazilian biotype.</title>
        <authorList>
            <person name="Quecine M.C."/>
            <person name="Pachon D.M.R."/>
            <person name="Bonatelli M.L."/>
            <person name="Correr F.H."/>
            <person name="Franceschini L.M."/>
            <person name="Leite T.F."/>
            <person name="Margarido G.R.A."/>
            <person name="Almeida C.A."/>
            <person name="Ferrarezi J.A."/>
            <person name="Labate C.A."/>
        </authorList>
    </citation>
    <scope>NUCLEOTIDE SEQUENCE</scope>
    <source>
        <strain evidence="10">MF-1</strain>
    </source>
</reference>
<dbReference type="AlphaFoldDB" id="A0A9Q3K4P3"/>
<dbReference type="InterPro" id="IPR051320">
    <property type="entry name" value="Viral_Replic_Matur_Polypro"/>
</dbReference>
<evidence type="ECO:0000256" key="7">
    <source>
        <dbReference type="ARBA" id="ARBA00022801"/>
    </source>
</evidence>
<dbReference type="GO" id="GO:0003964">
    <property type="term" value="F:RNA-directed DNA polymerase activity"/>
    <property type="evidence" value="ECO:0007669"/>
    <property type="project" value="UniProtKB-KW"/>
</dbReference>
<evidence type="ECO:0000256" key="8">
    <source>
        <dbReference type="ARBA" id="ARBA00022918"/>
    </source>
</evidence>
<evidence type="ECO:0000313" key="11">
    <source>
        <dbReference type="Proteomes" id="UP000765509"/>
    </source>
</evidence>
<dbReference type="Gene3D" id="3.30.70.270">
    <property type="match status" value="2"/>
</dbReference>
<sequence>MKERLIDLLVKYKNAFATDKEPLGAIIGHEVDIILHVEKPYPPVLRRPAYTASPRAREALEVHIKELMNLGVLRKLGPNEQVEVTTPVIITWHNGKSRMVGDFRALNTYNIPDRYPIPRIHEILTQLSQAKYITAMDAQKGFDQNILTDNFKKLLRIIVHCGSFQYLRIPFGIKNAPSHYQKMINTIFPEELSEGWLIIYIDDIIICSETWDNHLSRLERVFQKIVQVNMKISLKKCHFAYSELKSLGHVVSGLSLGIDKNKVGSVLLKPIPQTNKEMQSFLVFAGYYRQPIKDFAKIPKSLYKLYWKLPFKLYIDDCGEGLDAALHQTQIINEKQVEGPICFISRQIKPTEARYGESQMEWLCLLWALKKSHCCGIPYHFFYQDQAYSTPKQQ</sequence>
<dbReference type="PROSITE" id="PS50878">
    <property type="entry name" value="RT_POL"/>
    <property type="match status" value="1"/>
</dbReference>
<dbReference type="SUPFAM" id="SSF56672">
    <property type="entry name" value="DNA/RNA polymerases"/>
    <property type="match status" value="1"/>
</dbReference>
<dbReference type="Gene3D" id="3.10.10.10">
    <property type="entry name" value="HIV Type 1 Reverse Transcriptase, subunit A, domain 1"/>
    <property type="match status" value="1"/>
</dbReference>
<gene>
    <name evidence="10" type="ORF">O181_112957</name>
</gene>
<dbReference type="Pfam" id="PF00078">
    <property type="entry name" value="RVT_1"/>
    <property type="match status" value="1"/>
</dbReference>
<dbReference type="InterPro" id="IPR043502">
    <property type="entry name" value="DNA/RNA_pol_sf"/>
</dbReference>
<dbReference type="InterPro" id="IPR043128">
    <property type="entry name" value="Rev_trsase/Diguanyl_cyclase"/>
</dbReference>
<accession>A0A9Q3K4P3</accession>
<dbReference type="EMBL" id="AVOT02091684">
    <property type="protein sequence ID" value="MBW0573242.1"/>
    <property type="molecule type" value="Genomic_DNA"/>
</dbReference>
<organism evidence="10 11">
    <name type="scientific">Austropuccinia psidii MF-1</name>
    <dbReference type="NCBI Taxonomy" id="1389203"/>
    <lineage>
        <taxon>Eukaryota</taxon>
        <taxon>Fungi</taxon>
        <taxon>Dikarya</taxon>
        <taxon>Basidiomycota</taxon>
        <taxon>Pucciniomycotina</taxon>
        <taxon>Pucciniomycetes</taxon>
        <taxon>Pucciniales</taxon>
        <taxon>Sphaerophragmiaceae</taxon>
        <taxon>Austropuccinia</taxon>
    </lineage>
</organism>
<keyword evidence="3" id="KW-0548">Nucleotidyltransferase</keyword>
<dbReference type="Pfam" id="PF17917">
    <property type="entry name" value="RT_RNaseH"/>
    <property type="match status" value="1"/>
</dbReference>
<keyword evidence="11" id="KW-1185">Reference proteome</keyword>
<keyword evidence="7" id="KW-0378">Hydrolase</keyword>
<evidence type="ECO:0000259" key="9">
    <source>
        <dbReference type="PROSITE" id="PS50878"/>
    </source>
</evidence>
<keyword evidence="4" id="KW-0540">Nuclease</keyword>
<name>A0A9Q3K4P3_9BASI</name>
<evidence type="ECO:0000256" key="4">
    <source>
        <dbReference type="ARBA" id="ARBA00022722"/>
    </source>
</evidence>
<protein>
    <recommendedName>
        <fullName evidence="9">Reverse transcriptase domain-containing protein</fullName>
    </recommendedName>
</protein>
<dbReference type="CDD" id="cd01647">
    <property type="entry name" value="RT_LTR"/>
    <property type="match status" value="1"/>
</dbReference>
<proteinExistence type="predicted"/>
<keyword evidence="2" id="KW-0808">Transferase</keyword>
<evidence type="ECO:0000256" key="3">
    <source>
        <dbReference type="ARBA" id="ARBA00022695"/>
    </source>
</evidence>
<evidence type="ECO:0000256" key="1">
    <source>
        <dbReference type="ARBA" id="ARBA00022670"/>
    </source>
</evidence>
<evidence type="ECO:0000256" key="6">
    <source>
        <dbReference type="ARBA" id="ARBA00022759"/>
    </source>
</evidence>
<dbReference type="PANTHER" id="PTHR33064">
    <property type="entry name" value="POL PROTEIN"/>
    <property type="match status" value="1"/>
</dbReference>
<keyword evidence="5" id="KW-0064">Aspartyl protease</keyword>
<feature type="domain" description="Reverse transcriptase" evidence="9">
    <location>
        <begin position="1"/>
        <end position="251"/>
    </location>
</feature>
<dbReference type="GO" id="GO:0004519">
    <property type="term" value="F:endonuclease activity"/>
    <property type="evidence" value="ECO:0007669"/>
    <property type="project" value="UniProtKB-KW"/>
</dbReference>